<dbReference type="RefSeq" id="WP_064628568.1">
    <property type="nucleotide sequence ID" value="NZ_LQYE01000005.1"/>
</dbReference>
<dbReference type="GO" id="GO:0004467">
    <property type="term" value="F:long-chain fatty acid-CoA ligase activity"/>
    <property type="evidence" value="ECO:0007669"/>
    <property type="project" value="TreeGrafter"/>
</dbReference>
<evidence type="ECO:0000313" key="7">
    <source>
        <dbReference type="EMBL" id="OAT69473.1"/>
    </source>
</evidence>
<evidence type="ECO:0000256" key="3">
    <source>
        <dbReference type="ARBA" id="ARBA00022741"/>
    </source>
</evidence>
<dbReference type="GO" id="GO:0005324">
    <property type="term" value="F:long-chain fatty acid transmembrane transporter activity"/>
    <property type="evidence" value="ECO:0007669"/>
    <property type="project" value="TreeGrafter"/>
</dbReference>
<dbReference type="InterPro" id="IPR045851">
    <property type="entry name" value="AMP-bd_C_sf"/>
</dbReference>
<dbReference type="GO" id="GO:0005524">
    <property type="term" value="F:ATP binding"/>
    <property type="evidence" value="ECO:0007669"/>
    <property type="project" value="UniProtKB-KW"/>
</dbReference>
<evidence type="ECO:0000259" key="5">
    <source>
        <dbReference type="Pfam" id="PF00501"/>
    </source>
</evidence>
<protein>
    <submittedName>
        <fullName evidence="7">Long-chain-acyl-CoA synthetase</fullName>
    </submittedName>
</protein>
<gene>
    <name evidence="7" type="ORF">AWB85_20525</name>
</gene>
<dbReference type="Pfam" id="PF13193">
    <property type="entry name" value="AMP-binding_C"/>
    <property type="match status" value="1"/>
</dbReference>
<dbReference type="AlphaFoldDB" id="A0A179VEN6"/>
<dbReference type="Gene3D" id="3.40.50.12780">
    <property type="entry name" value="N-terminal domain of ligase-like"/>
    <property type="match status" value="1"/>
</dbReference>
<dbReference type="SUPFAM" id="SSF56801">
    <property type="entry name" value="Acetyl-CoA synthetase-like"/>
    <property type="match status" value="1"/>
</dbReference>
<dbReference type="PANTHER" id="PTHR43107:SF15">
    <property type="entry name" value="FATTY ACID TRANSPORT PROTEIN 3, ISOFORM A"/>
    <property type="match status" value="1"/>
</dbReference>
<dbReference type="Gene3D" id="3.30.300.30">
    <property type="match status" value="1"/>
</dbReference>
<sequence>MSASSTIPSTARNRVRLTEVLAQLPSLALDLPIMAGGVLGGIKANPNGRLSIGALFAERAAKYADNVFLRFEGNDITYAQANATANRYAATLASHGVGRGDVVGIMLRNSPQTVLLMLATVKLGAIAGMLNYNQRGDVLAHSIGLLDSKMLVTDAEFEDAISESGVNVVSQLTADELDRLSVLAPTTNPSATEAVLAKDRAFYIFTSGTTGLPKASVMTHYRWLRGMYGIGSLALRLRSSDVLYSCLPLYHNNALTLAVSTTINAGATLAIGRSFSVSRFWDEVIASRATAFIYIGELCRYLLNQPPKPTDRQHKVRVIIGNGLRAELWGEFTKRFGIKRVCEFYSASESNTAFVNALNIDRTVGICPYPLAYVKYDVETGEPLRDAKGFLTKVGAGEAGLLLSKVTSMSPFDGYTDPTASEKKLVRDAFKKGDTWFNTGDLMRNLGWGHAAFGDRLGDTFRWKGENVATTEVEAALDNSDAVEESTVFGVEVPGTDGRAGMAAIKLHDGVELDPKSLSDTVYQHLPAYALPLFIRIVDTLEHTTTFKSRKVELREQAYGESVSDPLYVLAGRAEGYVPFYPGYPEELAGGQRPKG</sequence>
<dbReference type="NCBIfam" id="NF038342">
    <property type="entry name" value="FACL_FadD6"/>
    <property type="match status" value="1"/>
</dbReference>
<proteinExistence type="inferred from homology"/>
<keyword evidence="4" id="KW-0067">ATP-binding</keyword>
<dbReference type="InterPro" id="IPR020845">
    <property type="entry name" value="AMP-binding_CS"/>
</dbReference>
<evidence type="ECO:0000256" key="4">
    <source>
        <dbReference type="ARBA" id="ARBA00022840"/>
    </source>
</evidence>
<dbReference type="InterPro" id="IPR000873">
    <property type="entry name" value="AMP-dep_synth/lig_dom"/>
</dbReference>
<feature type="domain" description="AMP-dependent synthetase/ligase" evidence="5">
    <location>
        <begin position="56"/>
        <end position="386"/>
    </location>
</feature>
<evidence type="ECO:0000256" key="2">
    <source>
        <dbReference type="ARBA" id="ARBA00022598"/>
    </source>
</evidence>
<reference evidence="7 8" key="1">
    <citation type="submission" date="2016-01" db="EMBL/GenBank/DDBJ databases">
        <title>Mycobacterium immunogenum strain CD11_6 genome sequencing and assembly.</title>
        <authorList>
            <person name="Kaur G."/>
            <person name="Nair G.R."/>
            <person name="Mayilraj S."/>
        </authorList>
    </citation>
    <scope>NUCLEOTIDE SEQUENCE [LARGE SCALE GENOMIC DNA]</scope>
    <source>
        <strain evidence="7 8">CD11-6</strain>
    </source>
</reference>
<dbReference type="FunFam" id="3.30.300.30:FF:000020">
    <property type="entry name" value="Long-chain fatty acid transporter"/>
    <property type="match status" value="1"/>
</dbReference>
<dbReference type="EMBL" id="LQYE01000005">
    <property type="protein sequence ID" value="OAT69473.1"/>
    <property type="molecule type" value="Genomic_DNA"/>
</dbReference>
<evidence type="ECO:0000256" key="1">
    <source>
        <dbReference type="ARBA" id="ARBA00006432"/>
    </source>
</evidence>
<dbReference type="PANTHER" id="PTHR43107">
    <property type="entry name" value="LONG-CHAIN FATTY ACID TRANSPORT PROTEIN"/>
    <property type="match status" value="1"/>
</dbReference>
<dbReference type="GO" id="GO:0044539">
    <property type="term" value="P:long-chain fatty acid import into cell"/>
    <property type="evidence" value="ECO:0007669"/>
    <property type="project" value="TreeGrafter"/>
</dbReference>
<name>A0A179VEN6_9MYCO</name>
<comment type="similarity">
    <text evidence="1">Belongs to the ATP-dependent AMP-binding enzyme family.</text>
</comment>
<dbReference type="Proteomes" id="UP000186919">
    <property type="component" value="Unassembled WGS sequence"/>
</dbReference>
<evidence type="ECO:0000259" key="6">
    <source>
        <dbReference type="Pfam" id="PF13193"/>
    </source>
</evidence>
<dbReference type="InterPro" id="IPR025110">
    <property type="entry name" value="AMP-bd_C"/>
</dbReference>
<keyword evidence="3" id="KW-0547">Nucleotide-binding</keyword>
<feature type="domain" description="AMP-binding enzyme C-terminal" evidence="6">
    <location>
        <begin position="472"/>
        <end position="548"/>
    </location>
</feature>
<evidence type="ECO:0000313" key="8">
    <source>
        <dbReference type="Proteomes" id="UP000186919"/>
    </source>
</evidence>
<comment type="caution">
    <text evidence="7">The sequence shown here is derived from an EMBL/GenBank/DDBJ whole genome shotgun (WGS) entry which is preliminary data.</text>
</comment>
<organism evidence="7 8">
    <name type="scientific">Mycobacteroides immunogenum</name>
    <dbReference type="NCBI Taxonomy" id="83262"/>
    <lineage>
        <taxon>Bacteria</taxon>
        <taxon>Bacillati</taxon>
        <taxon>Actinomycetota</taxon>
        <taxon>Actinomycetes</taxon>
        <taxon>Mycobacteriales</taxon>
        <taxon>Mycobacteriaceae</taxon>
        <taxon>Mycobacteroides</taxon>
    </lineage>
</organism>
<dbReference type="Pfam" id="PF00501">
    <property type="entry name" value="AMP-binding"/>
    <property type="match status" value="1"/>
</dbReference>
<dbReference type="GO" id="GO:0005886">
    <property type="term" value="C:plasma membrane"/>
    <property type="evidence" value="ECO:0007669"/>
    <property type="project" value="TreeGrafter"/>
</dbReference>
<keyword evidence="2" id="KW-0436">Ligase</keyword>
<dbReference type="PROSITE" id="PS00455">
    <property type="entry name" value="AMP_BINDING"/>
    <property type="match status" value="1"/>
</dbReference>
<dbReference type="InterPro" id="IPR042099">
    <property type="entry name" value="ANL_N_sf"/>
</dbReference>
<dbReference type="InterPro" id="IPR054874">
    <property type="entry name" value="FACL_FadD6"/>
</dbReference>
<accession>A0A179VEN6</accession>
<dbReference type="NCBIfam" id="NF006134">
    <property type="entry name" value="PRK08279.1"/>
    <property type="match status" value="1"/>
</dbReference>